<sequence>MIEFRAKNLGFSLNLFNINAQLQPKNVPFNVSFRTFVSGIFVDISPYCLQVSNNIFV</sequence>
<protein>
    <submittedName>
        <fullName evidence="1">Uncharacterized protein</fullName>
    </submittedName>
</protein>
<reference evidence="1" key="1">
    <citation type="submission" date="2013-07" db="EMBL/GenBank/DDBJ databases">
        <title>The genome of an arbuscular mycorrhizal fungus provides insights into the evolution of the oldest plant symbiosis.</title>
        <authorList>
            <consortium name="DOE Joint Genome Institute"/>
            <person name="Tisserant E."/>
            <person name="Malbreil M."/>
            <person name="Kuo A."/>
            <person name="Kohler A."/>
            <person name="Symeonidi A."/>
            <person name="Balestrini R."/>
            <person name="Charron P."/>
            <person name="Duensing N."/>
            <person name="Frei-dit-Frey N."/>
            <person name="Gianinazzi-Pearson V."/>
            <person name="Gilbert B."/>
            <person name="Handa Y."/>
            <person name="Hijri M."/>
            <person name="Kaul R."/>
            <person name="Kawaguchi M."/>
            <person name="Krajinski F."/>
            <person name="Lammers P."/>
            <person name="Lapierre D."/>
            <person name="Masclaux F.G."/>
            <person name="Murat C."/>
            <person name="Morin E."/>
            <person name="Ndikumana S."/>
            <person name="Pagni M."/>
            <person name="Petitpierre D."/>
            <person name="Requena N."/>
            <person name="Rosikiewicz P."/>
            <person name="Riley R."/>
            <person name="Saito K."/>
            <person name="San Clemente H."/>
            <person name="Shapiro H."/>
            <person name="van Tuinen D."/>
            <person name="Becard G."/>
            <person name="Bonfante P."/>
            <person name="Paszkowski U."/>
            <person name="Shachar-Hill Y."/>
            <person name="Young J.P."/>
            <person name="Sanders I.R."/>
            <person name="Henrissat B."/>
            <person name="Rensing S.A."/>
            <person name="Grigoriev I.V."/>
            <person name="Corradi N."/>
            <person name="Roux C."/>
            <person name="Martin F."/>
        </authorList>
    </citation>
    <scope>NUCLEOTIDE SEQUENCE</scope>
    <source>
        <strain evidence="1">DAOM 197198</strain>
    </source>
</reference>
<dbReference type="HOGENOM" id="CLU_2997628_0_0_1"/>
<proteinExistence type="predicted"/>
<dbReference type="AlphaFoldDB" id="U9TBA4"/>
<accession>U9TBA4</accession>
<evidence type="ECO:0000313" key="1">
    <source>
        <dbReference type="EMBL" id="ESA03578.1"/>
    </source>
</evidence>
<organism evidence="1">
    <name type="scientific">Rhizophagus irregularis (strain DAOM 181602 / DAOM 197198 / MUCL 43194)</name>
    <name type="common">Arbuscular mycorrhizal fungus</name>
    <name type="synonym">Glomus intraradices</name>
    <dbReference type="NCBI Taxonomy" id="747089"/>
    <lineage>
        <taxon>Eukaryota</taxon>
        <taxon>Fungi</taxon>
        <taxon>Fungi incertae sedis</taxon>
        <taxon>Mucoromycota</taxon>
        <taxon>Glomeromycotina</taxon>
        <taxon>Glomeromycetes</taxon>
        <taxon>Glomerales</taxon>
        <taxon>Glomeraceae</taxon>
        <taxon>Rhizophagus</taxon>
    </lineage>
</organism>
<dbReference type="EMBL" id="KI294928">
    <property type="protein sequence ID" value="ESA03578.1"/>
    <property type="molecule type" value="Genomic_DNA"/>
</dbReference>
<name>U9TBA4_RHIID</name>
<gene>
    <name evidence="1" type="ORF">GLOINDRAFT_240556</name>
</gene>